<dbReference type="PANTHER" id="PTHR33993">
    <property type="entry name" value="GLYOXALASE-RELATED"/>
    <property type="match status" value="1"/>
</dbReference>
<dbReference type="Pfam" id="PF00903">
    <property type="entry name" value="Glyoxalase"/>
    <property type="match status" value="1"/>
</dbReference>
<dbReference type="InterPro" id="IPR052164">
    <property type="entry name" value="Anthracycline_SecMetBiosynth"/>
</dbReference>
<dbReference type="OrthoDB" id="8776491at2"/>
<sequence length="129" mass="14192">MNTNAVCWFEIYVDDIPRAKSFYESVLDLELTRLDNPSEPKDFPQPEMWAFPMEERPGASGAICKMEGVAAGGNSTLVYFSSEDCAIEQARVEKAGGKVVVPKMAIGDYGFISIAQDTEGNTIGFHSMR</sequence>
<name>A0A5P1R9Z5_9GAMM</name>
<evidence type="ECO:0000313" key="2">
    <source>
        <dbReference type="EMBL" id="QEQ96450.1"/>
    </source>
</evidence>
<dbReference type="InterPro" id="IPR004360">
    <property type="entry name" value="Glyas_Fos-R_dOase_dom"/>
</dbReference>
<organism evidence="2 3">
    <name type="scientific">Neptunomonas concharum</name>
    <dbReference type="NCBI Taxonomy" id="1031538"/>
    <lineage>
        <taxon>Bacteria</taxon>
        <taxon>Pseudomonadati</taxon>
        <taxon>Pseudomonadota</taxon>
        <taxon>Gammaproteobacteria</taxon>
        <taxon>Oceanospirillales</taxon>
        <taxon>Oceanospirillaceae</taxon>
        <taxon>Neptunomonas</taxon>
    </lineage>
</organism>
<dbReference type="EMBL" id="CP043869">
    <property type="protein sequence ID" value="QEQ96450.1"/>
    <property type="molecule type" value="Genomic_DNA"/>
</dbReference>
<dbReference type="SUPFAM" id="SSF54593">
    <property type="entry name" value="Glyoxalase/Bleomycin resistance protein/Dihydroxybiphenyl dioxygenase"/>
    <property type="match status" value="1"/>
</dbReference>
<dbReference type="PANTHER" id="PTHR33993:SF2">
    <property type="entry name" value="VOC DOMAIN-CONTAINING PROTEIN"/>
    <property type="match status" value="1"/>
</dbReference>
<accession>A0A5P1R9Z5</accession>
<dbReference type="Proteomes" id="UP000324760">
    <property type="component" value="Chromosome"/>
</dbReference>
<dbReference type="CDD" id="cd07247">
    <property type="entry name" value="SgaA_N_like"/>
    <property type="match status" value="1"/>
</dbReference>
<evidence type="ECO:0000313" key="3">
    <source>
        <dbReference type="Proteomes" id="UP000324760"/>
    </source>
</evidence>
<gene>
    <name evidence="2" type="ORF">F0U83_06880</name>
</gene>
<evidence type="ECO:0000259" key="1">
    <source>
        <dbReference type="PROSITE" id="PS51819"/>
    </source>
</evidence>
<reference evidence="2 3" key="1">
    <citation type="journal article" date="2019" name="Biochem. Eng. J.">
        <title>Metabolic engineering of the marine bacteria Neptunomonas concharum for the production of acetoin and meso-2,3-butanediol from acetate.</title>
        <authorList>
            <person name="Li W."/>
            <person name="Pu N."/>
            <person name="Liu C.-X."/>
            <person name="Yuan Q.-P."/>
            <person name="Li Z.-J."/>
        </authorList>
    </citation>
    <scope>NUCLEOTIDE SEQUENCE [LARGE SCALE GENOMIC DNA]</scope>
    <source>
        <strain evidence="2 3">JCM17730</strain>
    </source>
</reference>
<dbReference type="InterPro" id="IPR029068">
    <property type="entry name" value="Glyas_Bleomycin-R_OHBP_Dase"/>
</dbReference>
<dbReference type="InterPro" id="IPR037523">
    <property type="entry name" value="VOC_core"/>
</dbReference>
<dbReference type="AlphaFoldDB" id="A0A5P1R9Z5"/>
<dbReference type="PROSITE" id="PS51819">
    <property type="entry name" value="VOC"/>
    <property type="match status" value="1"/>
</dbReference>
<protein>
    <submittedName>
        <fullName evidence="2">VOC family protein</fullName>
    </submittedName>
</protein>
<proteinExistence type="predicted"/>
<feature type="domain" description="VOC" evidence="1">
    <location>
        <begin position="5"/>
        <end position="128"/>
    </location>
</feature>
<keyword evidence="3" id="KW-1185">Reference proteome</keyword>
<dbReference type="RefSeq" id="WP_138988427.1">
    <property type="nucleotide sequence ID" value="NZ_CP043869.1"/>
</dbReference>
<dbReference type="Gene3D" id="3.10.180.10">
    <property type="entry name" value="2,3-Dihydroxybiphenyl 1,2-Dioxygenase, domain 1"/>
    <property type="match status" value="1"/>
</dbReference>
<dbReference type="KEGG" id="ncu:F0U83_06880"/>